<reference evidence="4 5" key="1">
    <citation type="journal article" date="2018" name="Nat. Ecol. Evol.">
        <title>Shark genomes provide insights into elasmobranch evolution and the origin of vertebrates.</title>
        <authorList>
            <person name="Hara Y"/>
            <person name="Yamaguchi K"/>
            <person name="Onimaru K"/>
            <person name="Kadota M"/>
            <person name="Koyanagi M"/>
            <person name="Keeley SD"/>
            <person name="Tatsumi K"/>
            <person name="Tanaka K"/>
            <person name="Motone F"/>
            <person name="Kageyama Y"/>
            <person name="Nozu R"/>
            <person name="Adachi N"/>
            <person name="Nishimura O"/>
            <person name="Nakagawa R"/>
            <person name="Tanegashima C"/>
            <person name="Kiyatake I"/>
            <person name="Matsumoto R"/>
            <person name="Murakumo K"/>
            <person name="Nishida K"/>
            <person name="Terakita A"/>
            <person name="Kuratani S"/>
            <person name="Sato K"/>
            <person name="Hyodo S Kuraku.S."/>
        </authorList>
    </citation>
    <scope>NUCLEOTIDE SEQUENCE [LARGE SCALE GENOMIC DNA]</scope>
</reference>
<dbReference type="Proteomes" id="UP000288216">
    <property type="component" value="Unassembled WGS sequence"/>
</dbReference>
<protein>
    <recommendedName>
        <fullName evidence="6">28S ribosomal protein S27, mitochondrial</fullName>
    </recommendedName>
</protein>
<evidence type="ECO:0000313" key="4">
    <source>
        <dbReference type="EMBL" id="GCB73764.1"/>
    </source>
</evidence>
<dbReference type="STRING" id="75743.A0A401PKV3"/>
<keyword evidence="5" id="KW-1185">Reference proteome</keyword>
<comment type="caution">
    <text evidence="4">The sequence shown here is derived from an EMBL/GenBank/DDBJ whole genome shotgun (WGS) entry which is preliminary data.</text>
</comment>
<name>A0A401PKV3_SCYTO</name>
<comment type="subcellular location">
    <subcellularLocation>
        <location evidence="1">Mitochondrion</location>
    </subcellularLocation>
</comment>
<dbReference type="OrthoDB" id="19830at2759"/>
<sequence length="335" mass="38497">MLSDNSYLIMKEELLSKFRHSPNCWYLRDWTIHSWIRQCLKYDARDKALHTVKNQVQYGIFPDNFTFNLLMDTYIKEDDLTNALAVVIEVMWQEAFDEQCIQLLSLYVLQKYLHSKPELKLEDERNLGAALLLVGLKQNNTVGFSSQLLGLALLGKVELAKGIRAVYTRMPLIWTPGYLSRALNVMENTVEATNGKMLCKEAVDAMATILEIAACGTSESMVTDESQETKQDAAFDDNDDDDNEKSKLADYLNKFKKLYSELESFGKIEAESLLTLTDKLVQENLPSSEAGEILNYEKRLEKWEEERAVLIQREKELREKARQEREARQAAKATI</sequence>
<accession>A0A401PKV3</accession>
<proteinExistence type="predicted"/>
<dbReference type="GO" id="GO:0005739">
    <property type="term" value="C:mitochondrion"/>
    <property type="evidence" value="ECO:0007669"/>
    <property type="project" value="UniProtKB-SubCell"/>
</dbReference>
<dbReference type="InterPro" id="IPR019266">
    <property type="entry name" value="Ribosomal_mS27"/>
</dbReference>
<evidence type="ECO:0008006" key="6">
    <source>
        <dbReference type="Google" id="ProtNLM"/>
    </source>
</evidence>
<dbReference type="PANTHER" id="PTHR21393:SF0">
    <property type="entry name" value="SMALL RIBOSOMAL SUBUNIT PROTEIN MS27"/>
    <property type="match status" value="1"/>
</dbReference>
<feature type="coiled-coil region" evidence="2">
    <location>
        <begin position="293"/>
        <end position="334"/>
    </location>
</feature>
<feature type="region of interest" description="Disordered" evidence="3">
    <location>
        <begin position="221"/>
        <end position="243"/>
    </location>
</feature>
<dbReference type="InterPro" id="IPR034913">
    <property type="entry name" value="mS27/PTCD2"/>
</dbReference>
<evidence type="ECO:0000313" key="5">
    <source>
        <dbReference type="Proteomes" id="UP000288216"/>
    </source>
</evidence>
<evidence type="ECO:0000256" key="3">
    <source>
        <dbReference type="SAM" id="MobiDB-lite"/>
    </source>
</evidence>
<feature type="compositionally biased region" description="Acidic residues" evidence="3">
    <location>
        <begin position="234"/>
        <end position="243"/>
    </location>
</feature>
<dbReference type="PANTHER" id="PTHR21393">
    <property type="entry name" value="MITOCHONDRIAL 28S RIBOSOMAL PROTEIN S27"/>
    <property type="match status" value="1"/>
</dbReference>
<keyword evidence="2" id="KW-0175">Coiled coil</keyword>
<gene>
    <name evidence="4" type="ORF">scyTo_0002846</name>
</gene>
<dbReference type="EMBL" id="BFAA01000732">
    <property type="protein sequence ID" value="GCB73764.1"/>
    <property type="molecule type" value="Genomic_DNA"/>
</dbReference>
<organism evidence="4 5">
    <name type="scientific">Scyliorhinus torazame</name>
    <name type="common">Cloudy catshark</name>
    <name type="synonym">Catulus torazame</name>
    <dbReference type="NCBI Taxonomy" id="75743"/>
    <lineage>
        <taxon>Eukaryota</taxon>
        <taxon>Metazoa</taxon>
        <taxon>Chordata</taxon>
        <taxon>Craniata</taxon>
        <taxon>Vertebrata</taxon>
        <taxon>Chondrichthyes</taxon>
        <taxon>Elasmobranchii</taxon>
        <taxon>Galeomorphii</taxon>
        <taxon>Galeoidea</taxon>
        <taxon>Carcharhiniformes</taxon>
        <taxon>Scyliorhinidae</taxon>
        <taxon>Scyliorhinus</taxon>
    </lineage>
</organism>
<evidence type="ECO:0000256" key="2">
    <source>
        <dbReference type="SAM" id="Coils"/>
    </source>
</evidence>
<dbReference type="OMA" id="SILETWH"/>
<dbReference type="Pfam" id="PF10037">
    <property type="entry name" value="MRP-S27"/>
    <property type="match status" value="1"/>
</dbReference>
<dbReference type="AlphaFoldDB" id="A0A401PKV3"/>
<evidence type="ECO:0000256" key="1">
    <source>
        <dbReference type="ARBA" id="ARBA00004173"/>
    </source>
</evidence>